<keyword evidence="3" id="KW-1185">Reference proteome</keyword>
<organism evidence="2 3">
    <name type="scientific">Anisodus acutangulus</name>
    <dbReference type="NCBI Taxonomy" id="402998"/>
    <lineage>
        <taxon>Eukaryota</taxon>
        <taxon>Viridiplantae</taxon>
        <taxon>Streptophyta</taxon>
        <taxon>Embryophyta</taxon>
        <taxon>Tracheophyta</taxon>
        <taxon>Spermatophyta</taxon>
        <taxon>Magnoliopsida</taxon>
        <taxon>eudicotyledons</taxon>
        <taxon>Gunneridae</taxon>
        <taxon>Pentapetalae</taxon>
        <taxon>asterids</taxon>
        <taxon>lamiids</taxon>
        <taxon>Solanales</taxon>
        <taxon>Solanaceae</taxon>
        <taxon>Solanoideae</taxon>
        <taxon>Hyoscyameae</taxon>
        <taxon>Anisodus</taxon>
    </lineage>
</organism>
<feature type="region of interest" description="Disordered" evidence="1">
    <location>
        <begin position="66"/>
        <end position="120"/>
    </location>
</feature>
<feature type="region of interest" description="Disordered" evidence="1">
    <location>
        <begin position="1"/>
        <end position="46"/>
    </location>
</feature>
<accession>A0A9Q1MH32</accession>
<evidence type="ECO:0000313" key="2">
    <source>
        <dbReference type="EMBL" id="KAJ8560270.1"/>
    </source>
</evidence>
<reference evidence="3" key="1">
    <citation type="journal article" date="2023" name="Proc. Natl. Acad. Sci. U.S.A.">
        <title>Genomic and structural basis for evolution of tropane alkaloid biosynthesis.</title>
        <authorList>
            <person name="Wanga Y.-J."/>
            <person name="Taina T."/>
            <person name="Yua J.-Y."/>
            <person name="Lia J."/>
            <person name="Xua B."/>
            <person name="Chenc J."/>
            <person name="D'Auriad J.C."/>
            <person name="Huanga J.-P."/>
            <person name="Huanga S.-X."/>
        </authorList>
    </citation>
    <scope>NUCLEOTIDE SEQUENCE [LARGE SCALE GENOMIC DNA]</scope>
    <source>
        <strain evidence="3">cv. KIB-2019</strain>
    </source>
</reference>
<evidence type="ECO:0000313" key="3">
    <source>
        <dbReference type="Proteomes" id="UP001152561"/>
    </source>
</evidence>
<gene>
    <name evidence="2" type="ORF">K7X08_004328</name>
</gene>
<name>A0A9Q1MH32_9SOLA</name>
<comment type="caution">
    <text evidence="2">The sequence shown here is derived from an EMBL/GenBank/DDBJ whole genome shotgun (WGS) entry which is preliminary data.</text>
</comment>
<sequence>MVETRNHQLLNHSREAIIEEKSDGRDEDDYDDEVTSADRSPCANQGCYGCGEEVASSDGTYNRQRLLDGGYKKPSSIESKWPDDEDDVEVRSVRGSLPPNGKDKDSSLSTREGKLKFVRP</sequence>
<feature type="compositionally biased region" description="Acidic residues" evidence="1">
    <location>
        <begin position="25"/>
        <end position="35"/>
    </location>
</feature>
<dbReference type="EMBL" id="JAJAGQ010000006">
    <property type="protein sequence ID" value="KAJ8560270.1"/>
    <property type="molecule type" value="Genomic_DNA"/>
</dbReference>
<feature type="compositionally biased region" description="Basic and acidic residues" evidence="1">
    <location>
        <begin position="101"/>
        <end position="120"/>
    </location>
</feature>
<dbReference type="AlphaFoldDB" id="A0A9Q1MH32"/>
<evidence type="ECO:0000256" key="1">
    <source>
        <dbReference type="SAM" id="MobiDB-lite"/>
    </source>
</evidence>
<dbReference type="Proteomes" id="UP001152561">
    <property type="component" value="Unassembled WGS sequence"/>
</dbReference>
<proteinExistence type="predicted"/>
<protein>
    <submittedName>
        <fullName evidence="2">Uncharacterized protein</fullName>
    </submittedName>
</protein>
<feature type="compositionally biased region" description="Basic and acidic residues" evidence="1">
    <location>
        <begin position="1"/>
        <end position="24"/>
    </location>
</feature>
<dbReference type="OrthoDB" id="777433at2759"/>